<evidence type="ECO:0000313" key="1">
    <source>
        <dbReference type="EMBL" id="KAK3262703.1"/>
    </source>
</evidence>
<comment type="caution">
    <text evidence="1">The sequence shown here is derived from an EMBL/GenBank/DDBJ whole genome shotgun (WGS) entry which is preliminary data.</text>
</comment>
<dbReference type="EMBL" id="LGRX02016004">
    <property type="protein sequence ID" value="KAK3262703.1"/>
    <property type="molecule type" value="Genomic_DNA"/>
</dbReference>
<name>A0AAE0FMV8_9CHLO</name>
<organism evidence="1 2">
    <name type="scientific">Cymbomonas tetramitiformis</name>
    <dbReference type="NCBI Taxonomy" id="36881"/>
    <lineage>
        <taxon>Eukaryota</taxon>
        <taxon>Viridiplantae</taxon>
        <taxon>Chlorophyta</taxon>
        <taxon>Pyramimonadophyceae</taxon>
        <taxon>Pyramimonadales</taxon>
        <taxon>Pyramimonadaceae</taxon>
        <taxon>Cymbomonas</taxon>
    </lineage>
</organism>
<protein>
    <submittedName>
        <fullName evidence="1">Uncharacterized protein</fullName>
    </submittedName>
</protein>
<accession>A0AAE0FMV8</accession>
<dbReference type="AlphaFoldDB" id="A0AAE0FMV8"/>
<keyword evidence="2" id="KW-1185">Reference proteome</keyword>
<feature type="non-terminal residue" evidence="1">
    <location>
        <position position="1"/>
    </location>
</feature>
<reference evidence="1 2" key="1">
    <citation type="journal article" date="2015" name="Genome Biol. Evol.">
        <title>Comparative Genomics of a Bacterivorous Green Alga Reveals Evolutionary Causalities and Consequences of Phago-Mixotrophic Mode of Nutrition.</title>
        <authorList>
            <person name="Burns J.A."/>
            <person name="Paasch A."/>
            <person name="Narechania A."/>
            <person name="Kim E."/>
        </authorList>
    </citation>
    <scope>NUCLEOTIDE SEQUENCE [LARGE SCALE GENOMIC DNA]</scope>
    <source>
        <strain evidence="1 2">PLY_AMNH</strain>
    </source>
</reference>
<evidence type="ECO:0000313" key="2">
    <source>
        <dbReference type="Proteomes" id="UP001190700"/>
    </source>
</evidence>
<dbReference type="Proteomes" id="UP001190700">
    <property type="component" value="Unassembled WGS sequence"/>
</dbReference>
<gene>
    <name evidence="1" type="ORF">CYMTET_28452</name>
</gene>
<proteinExistence type="predicted"/>
<sequence length="144" mass="15690">ICLDTHAGVGTEGELRVNICETPTMWQSQLEQLCIEHLEAAQQTMKMREQAERNVADLLEAKMVFTSEGLARSSEYAAFLHTAIVEALDRGPPAPDSVLRNVPIRVVPTAPHGGVYRGEAVERDGEGAANDGEALPYSVCMRRA</sequence>